<protein>
    <recommendedName>
        <fullName evidence="2">USP domain-containing protein</fullName>
    </recommendedName>
</protein>
<feature type="coiled-coil region" evidence="1">
    <location>
        <begin position="2341"/>
        <end position="2399"/>
    </location>
</feature>
<keyword evidence="4" id="KW-1185">Reference proteome</keyword>
<evidence type="ECO:0000313" key="3">
    <source>
        <dbReference type="EMBL" id="OHS99622.1"/>
    </source>
</evidence>
<name>A0A1J4JKH0_9EUKA</name>
<feature type="domain" description="USP" evidence="2">
    <location>
        <begin position="1153"/>
        <end position="1468"/>
    </location>
</feature>
<evidence type="ECO:0000256" key="1">
    <source>
        <dbReference type="SAM" id="Coils"/>
    </source>
</evidence>
<dbReference type="SUPFAM" id="SSF54001">
    <property type="entry name" value="Cysteine proteinases"/>
    <property type="match status" value="1"/>
</dbReference>
<sequence>MSSSSSMKTLDDFEEELLSGIENPEKLIGSNLKKFSKFINQIIKSQTIKGFSINQTTNFVDNFLPTFIDKILNTRVDQSIGKVLNPYLAAIVPLYSKLFLKKSRKEFLKKGNSIINKPQSPFYLSTLTKWGRQKNYMSPFYDINVSIFCKSNVIQETTSKIMKLEFDRYYHFLKLFHCHRHYFEQRHLNSFANASISYFDNFFKNIDNSELRNINERKTSASFNYLLQISPDNSSAHLKLENLHFNLAIRYIKSQYLSKRFFGLSFVKNELDYGKIDSFILCSTLDKEMIISYLIENLHDELVSDFCSIFRTMAIKGFIKDSQLSAFWVVSCHQSPLMIEPYFRGLELIYSGLSKSQKQCLWEIMAKSNCFPIASLKFIKKIANSGIDDEQKMTLFYVLKHNYEKCTEQEVIIAITDVLSSLVPDNAEINSNLQKECFDLLQKHQHLDLALSLFKASFKAVDSEQARQCFDLVISAIIDTDFIHNFQFLEVVEKIIKKIKGKLTKEEFNNLSKLLISLIKIDPETVNRFYHNISQQHSLISRKMKLKLFNSFCKLNLNDLSSQNLIIFMFNQINADKYCSDIVSPKKIPNDASQLSGIESLWNLCFETNSSKIADFLCSLYSHSKQLSNTKNFIKKCMTFSDSVNALSAVYQLLIHIESNIYKSSLGIENNRFIPQTDFYTIVLHGDVNLTLNVPNDITFLALRDKVSFVSGIERERLTFYEGVNLIQTQSFCLYDRMHLEVKKWNSFIHKLPEVQVKLLPSTILRKPKYLNKLYNLLLSTDDSLASSAFIILNQMPTLSSEIEILTKNSDWNEIFSLEHKYLLFYRIHAIGHLANNAINPNNDSDKEKKKSSVHKGNKWINYFYESCGAKILFEKAFCASFNAKNSSQQFTIFLEVCLLLLTKITSKRLKKQVYSINVIETIIGQLIEITSDEYQHILRLLLQILLEFAYIDPSFVVKSDNFKILFRQTIFFNVRIIRELIKNIAIRVNPSEIQEELISLLIPAIRSRCSEYFTLFLSLLHHDFENKEFLKKKLFKILYQEYSMPSNENLHLIFSFIPPNRFFTFGLFSALSILLKNDQNIPNIPKLFHFLLNNILYNTACYYELNNDFFSVLKILIHQIPSLINELIPNMTKMIVYHKIDKVNITHSLRPRGLINLGATCYINASIQQLFNISEFKNSILNSKYSLDWFPNFQYLFAQLQYYPTDCVDPSPFVRNWKWYDGEMINVRDQMDACEFIDLLMSRLSDIVPGCDNCFKGIIYHEVIGDQVDYHSESIENFITFPLDVKDHSNVEESLKTFLLPDEFNGNNQYNAEGIGKINAKRYHRLLKAPEVLILQFKRFTYSLLNGEREKLNSKYDFPLELDLTSIMKDQNYSNDISYSNGKSNPNIYDLIGVQMHMGDALTGHYYSYCNNGDNWYTYDDTFVKKFDPNRLKYVACGGIRQSGYGEPQGLRIENNESAYLLFYRKRSSAKSINENPDINSEIGGKLLDDISQLIMHDITSNPEYTNFLMEVSDISTDDEFKYKYLKVFLNECIEENLRIQILHQLNELLLKSSKIASIFLSDFELHQKYLICDDSEIIRYNYSSLINLAIDQNLKSSHKYLEFVQNHLSSDSQINRNELGLPIIHILKKDKNLIEGEKWLNNIIAYIQKLLSNTQILLEESNFSSMLDVISLLLNENNMKEKYQNKILSTEFLTGMFKSKYNSNSLYELLLLFFKNNTSLTMEFFTSMKSKWTDISSYAAACYFTLLVLINGQAAYSQIELFFKTIDKRKPEYIELFINELGKKFSNTDNQIIDMKEDQINDCNECLNVRKSEILLAETFLTFSKLWIKPFLFSLSERVRKSLNALFDTIFIEESQIIKLSTFLIKNLQLLENSIIERNNKRSTFYSQGVNVSKMLPYASYFDLLEMNVSKSQVSKDLFIKSSKEVIDCFKKLGSIDNYRNEIMRYLLSFLQKTLGDRNSEFFISSKSYSIMLRSLSHMSFDVSSRMSSINDFSNLVYITPISCMSKLIKSKIFDKVFSYCIYSSRNFPPELIEHIIQNIKNSDSKKVASVLWSDDSFRRNSSNSPLFYTISEFLLKNFPELAESFMKMNLWNHILHVICKNIFTKDDEFGSIASNQIHTLSTFFESVLLIQNKIKPKVFDEFLAKLNDSFSKIQNISERIFDKRTKNNVFESIVQFLIILYKLNKGYHTMITNLFSKSIISNVSPDNTKSSFEIIKFMIEIYKNQKSEQYNFKIYEMLINEMKKLIEHQNDFKNQKEILDFLVNEINKIFLANNSLQSEEKLNELNDNLLGFFENYKKVNFFTSEINRILFKLGKEKIELWASKCVKSLSHQIKRIIKQNELNKANNLEMEIEDLKKGFDFLSIFGENNPETKMKLKLTEKEMKKLQKLRQNKNHQIFEEFCLLIKANI</sequence>
<comment type="caution">
    <text evidence="3">The sequence shown here is derived from an EMBL/GenBank/DDBJ whole genome shotgun (WGS) entry which is preliminary data.</text>
</comment>
<dbReference type="InterPro" id="IPR018200">
    <property type="entry name" value="USP_CS"/>
</dbReference>
<dbReference type="PANTHER" id="PTHR24006">
    <property type="entry name" value="UBIQUITIN CARBOXYL-TERMINAL HYDROLASE"/>
    <property type="match status" value="1"/>
</dbReference>
<dbReference type="PROSITE" id="PS00972">
    <property type="entry name" value="USP_1"/>
    <property type="match status" value="1"/>
</dbReference>
<dbReference type="EMBL" id="MLAK01000994">
    <property type="protein sequence ID" value="OHS99622.1"/>
    <property type="molecule type" value="Genomic_DNA"/>
</dbReference>
<dbReference type="RefSeq" id="XP_068352759.1">
    <property type="nucleotide sequence ID" value="XM_068509315.1"/>
</dbReference>
<dbReference type="Pfam" id="PF00443">
    <property type="entry name" value="UCH"/>
    <property type="match status" value="1"/>
</dbReference>
<dbReference type="GeneID" id="94844019"/>
<dbReference type="GO" id="GO:0016579">
    <property type="term" value="P:protein deubiquitination"/>
    <property type="evidence" value="ECO:0007669"/>
    <property type="project" value="InterPro"/>
</dbReference>
<dbReference type="Proteomes" id="UP000179807">
    <property type="component" value="Unassembled WGS sequence"/>
</dbReference>
<evidence type="ECO:0000313" key="4">
    <source>
        <dbReference type="Proteomes" id="UP000179807"/>
    </source>
</evidence>
<dbReference type="InterPro" id="IPR050164">
    <property type="entry name" value="Peptidase_C19"/>
</dbReference>
<dbReference type="InterPro" id="IPR028889">
    <property type="entry name" value="USP"/>
</dbReference>
<evidence type="ECO:0000259" key="2">
    <source>
        <dbReference type="PROSITE" id="PS50235"/>
    </source>
</evidence>
<dbReference type="FunFam" id="3.90.70.10:FF:000090">
    <property type="entry name" value="Clan CA, family C19, ubiquitin hydrolase-like cysteine peptidase"/>
    <property type="match status" value="1"/>
</dbReference>
<accession>A0A1J4JKH0</accession>
<proteinExistence type="predicted"/>
<dbReference type="VEuPathDB" id="TrichDB:TRFO_33850"/>
<dbReference type="GO" id="GO:0005634">
    <property type="term" value="C:nucleus"/>
    <property type="evidence" value="ECO:0007669"/>
    <property type="project" value="TreeGrafter"/>
</dbReference>
<dbReference type="InterPro" id="IPR001394">
    <property type="entry name" value="Peptidase_C19_UCH"/>
</dbReference>
<dbReference type="InterPro" id="IPR038765">
    <property type="entry name" value="Papain-like_cys_pep_sf"/>
</dbReference>
<dbReference type="Gene3D" id="3.90.70.10">
    <property type="entry name" value="Cysteine proteinases"/>
    <property type="match status" value="1"/>
</dbReference>
<gene>
    <name evidence="3" type="ORF">TRFO_33850</name>
</gene>
<dbReference type="GO" id="GO:0005829">
    <property type="term" value="C:cytosol"/>
    <property type="evidence" value="ECO:0007669"/>
    <property type="project" value="TreeGrafter"/>
</dbReference>
<dbReference type="PANTHER" id="PTHR24006:SF827">
    <property type="entry name" value="UBIQUITIN CARBOXYL-TERMINAL HYDROLASE 34"/>
    <property type="match status" value="1"/>
</dbReference>
<dbReference type="GO" id="GO:0004843">
    <property type="term" value="F:cysteine-type deubiquitinase activity"/>
    <property type="evidence" value="ECO:0007669"/>
    <property type="project" value="InterPro"/>
</dbReference>
<dbReference type="PROSITE" id="PS50235">
    <property type="entry name" value="USP_3"/>
    <property type="match status" value="1"/>
</dbReference>
<dbReference type="PROSITE" id="PS00973">
    <property type="entry name" value="USP_2"/>
    <property type="match status" value="1"/>
</dbReference>
<reference evidence="3" key="1">
    <citation type="submission" date="2016-10" db="EMBL/GenBank/DDBJ databases">
        <authorList>
            <person name="Benchimol M."/>
            <person name="Almeida L.G."/>
            <person name="Vasconcelos A.T."/>
            <person name="Perreira-Neves A."/>
            <person name="Rosa I.A."/>
            <person name="Tasca T."/>
            <person name="Bogo M.R."/>
            <person name="de Souza W."/>
        </authorList>
    </citation>
    <scope>NUCLEOTIDE SEQUENCE [LARGE SCALE GENOMIC DNA]</scope>
    <source>
        <strain evidence="3">K</strain>
    </source>
</reference>
<organism evidence="3 4">
    <name type="scientific">Tritrichomonas foetus</name>
    <dbReference type="NCBI Taxonomy" id="1144522"/>
    <lineage>
        <taxon>Eukaryota</taxon>
        <taxon>Metamonada</taxon>
        <taxon>Parabasalia</taxon>
        <taxon>Tritrichomonadida</taxon>
        <taxon>Tritrichomonadidae</taxon>
        <taxon>Tritrichomonas</taxon>
    </lineage>
</organism>
<keyword evidence="1" id="KW-0175">Coiled coil</keyword>
<dbReference type="OrthoDB" id="429671at2759"/>